<keyword evidence="1" id="KW-0472">Membrane</keyword>
<feature type="transmembrane region" description="Helical" evidence="1">
    <location>
        <begin position="230"/>
        <end position="248"/>
    </location>
</feature>
<feature type="transmembrane region" description="Helical" evidence="1">
    <location>
        <begin position="37"/>
        <end position="55"/>
    </location>
</feature>
<feature type="transmembrane region" description="Helical" evidence="1">
    <location>
        <begin position="282"/>
        <end position="300"/>
    </location>
</feature>
<dbReference type="Pfam" id="PF00892">
    <property type="entry name" value="EamA"/>
    <property type="match status" value="2"/>
</dbReference>
<organism evidence="3 4">
    <name type="scientific">Fertoeibacter niger</name>
    <dbReference type="NCBI Taxonomy" id="2656921"/>
    <lineage>
        <taxon>Bacteria</taxon>
        <taxon>Pseudomonadati</taxon>
        <taxon>Pseudomonadota</taxon>
        <taxon>Alphaproteobacteria</taxon>
        <taxon>Rhodobacterales</taxon>
        <taxon>Paracoccaceae</taxon>
        <taxon>Fertoeibacter</taxon>
    </lineage>
</organism>
<protein>
    <submittedName>
        <fullName evidence="3">DMT family transporter</fullName>
    </submittedName>
</protein>
<gene>
    <name evidence="3" type="ORF">GEU84_015755</name>
</gene>
<accession>A0A8X8H1H5</accession>
<feature type="transmembrane region" description="Helical" evidence="1">
    <location>
        <begin position="6"/>
        <end position="25"/>
    </location>
</feature>
<dbReference type="Proteomes" id="UP000484076">
    <property type="component" value="Unassembled WGS sequence"/>
</dbReference>
<name>A0A8X8H1H5_9RHOB</name>
<dbReference type="SUPFAM" id="SSF103481">
    <property type="entry name" value="Multidrug resistance efflux transporter EmrE"/>
    <property type="match status" value="1"/>
</dbReference>
<sequence>MTDATFGQLLALTSAFLFAASGACISRSTMKLGDRGVMFSVLVTIVFSAVLWLAIEGPDLSGVMTPQGWRGLAWFAFAGLCAMVLGRSFQYVSLRKLGVTRSSATKRLNPFFSVAIAAMVLAEPVSAIAAGGMAVTALAFYLLIRAGAGRATAGVVPRLMDYSWGVGSALAYAGAYITRKIGLIDLPSPALGTLVSALTGMAIFLALALVNARQRASLVGVFRYLDRWNIAAAVLMSLGQIVLFWALLYERVSVIVMIASLEVFIASFLSVVVLKTEARPDLATYVAAGLGTLGVILIASG</sequence>
<keyword evidence="1" id="KW-0812">Transmembrane</keyword>
<dbReference type="InterPro" id="IPR037185">
    <property type="entry name" value="EmrE-like"/>
</dbReference>
<dbReference type="GO" id="GO:0016020">
    <property type="term" value="C:membrane"/>
    <property type="evidence" value="ECO:0007669"/>
    <property type="project" value="InterPro"/>
</dbReference>
<dbReference type="AlphaFoldDB" id="A0A8X8H1H5"/>
<dbReference type="RefSeq" id="WP_152827841.1">
    <property type="nucleotide sequence ID" value="NZ_WHUT02000010.1"/>
</dbReference>
<feature type="transmembrane region" description="Helical" evidence="1">
    <location>
        <begin position="190"/>
        <end position="210"/>
    </location>
</feature>
<keyword evidence="1" id="KW-1133">Transmembrane helix</keyword>
<dbReference type="InterPro" id="IPR000620">
    <property type="entry name" value="EamA_dom"/>
</dbReference>
<evidence type="ECO:0000259" key="2">
    <source>
        <dbReference type="Pfam" id="PF00892"/>
    </source>
</evidence>
<dbReference type="PANTHER" id="PTHR22911">
    <property type="entry name" value="ACYL-MALONYL CONDENSING ENZYME-RELATED"/>
    <property type="match status" value="1"/>
</dbReference>
<reference evidence="3" key="1">
    <citation type="submission" date="2020-05" db="EMBL/GenBank/DDBJ databases">
        <title>Fertoebacter nigrum gen. nov., sp. nov., a new member of the family Rhodobacteraceae.</title>
        <authorList>
            <person name="Szuroczki S."/>
            <person name="Abbaszade G."/>
            <person name="Buni D."/>
            <person name="Schumann P."/>
            <person name="Toth E."/>
        </authorList>
    </citation>
    <scope>NUCLEOTIDE SEQUENCE</scope>
    <source>
        <strain evidence="3">RG-N-1a</strain>
    </source>
</reference>
<evidence type="ECO:0000313" key="3">
    <source>
        <dbReference type="EMBL" id="NUB45853.1"/>
    </source>
</evidence>
<feature type="transmembrane region" description="Helical" evidence="1">
    <location>
        <begin position="254"/>
        <end position="275"/>
    </location>
</feature>
<feature type="domain" description="EamA" evidence="2">
    <location>
        <begin position="162"/>
        <end position="299"/>
    </location>
</feature>
<dbReference type="PANTHER" id="PTHR22911:SF137">
    <property type="entry name" value="SOLUTE CARRIER FAMILY 35 MEMBER G2-RELATED"/>
    <property type="match status" value="1"/>
</dbReference>
<evidence type="ECO:0000313" key="4">
    <source>
        <dbReference type="Proteomes" id="UP000484076"/>
    </source>
</evidence>
<evidence type="ECO:0000256" key="1">
    <source>
        <dbReference type="SAM" id="Phobius"/>
    </source>
</evidence>
<feature type="transmembrane region" description="Helical" evidence="1">
    <location>
        <begin position="107"/>
        <end position="122"/>
    </location>
</feature>
<comment type="caution">
    <text evidence="3">The sequence shown here is derived from an EMBL/GenBank/DDBJ whole genome shotgun (WGS) entry which is preliminary data.</text>
</comment>
<feature type="domain" description="EamA" evidence="2">
    <location>
        <begin position="6"/>
        <end position="144"/>
    </location>
</feature>
<proteinExistence type="predicted"/>
<dbReference type="EMBL" id="WHUT02000010">
    <property type="protein sequence ID" value="NUB45853.1"/>
    <property type="molecule type" value="Genomic_DNA"/>
</dbReference>
<feature type="transmembrane region" description="Helical" evidence="1">
    <location>
        <begin position="67"/>
        <end position="86"/>
    </location>
</feature>
<keyword evidence="4" id="KW-1185">Reference proteome</keyword>